<reference evidence="2 3" key="1">
    <citation type="submission" date="2019-12" db="EMBL/GenBank/DDBJ databases">
        <title>Chromosome-level assembly of the Caenorhabditis remanei genome.</title>
        <authorList>
            <person name="Teterina A.A."/>
            <person name="Willis J.H."/>
            <person name="Phillips P.C."/>
        </authorList>
    </citation>
    <scope>NUCLEOTIDE SEQUENCE [LARGE SCALE GENOMIC DNA]</scope>
    <source>
        <strain evidence="2 3">PX506</strain>
        <tissue evidence="2">Whole organism</tissue>
    </source>
</reference>
<comment type="caution">
    <text evidence="2">The sequence shown here is derived from an EMBL/GenBank/DDBJ whole genome shotgun (WGS) entry which is preliminary data.</text>
</comment>
<dbReference type="EMBL" id="WUAV01000006">
    <property type="protein sequence ID" value="KAF1747674.1"/>
    <property type="molecule type" value="Genomic_DNA"/>
</dbReference>
<feature type="region of interest" description="Disordered" evidence="1">
    <location>
        <begin position="116"/>
        <end position="188"/>
    </location>
</feature>
<name>A0A6A5FZ06_CAERE</name>
<evidence type="ECO:0000256" key="1">
    <source>
        <dbReference type="SAM" id="MobiDB-lite"/>
    </source>
</evidence>
<dbReference type="AlphaFoldDB" id="A0A6A5FZ06"/>
<sequence length="188" mass="20269">MSGEEPERFDFVLPPGMSFPRIPGLPTFEEMLTMTPLPGKEEDMKMAIETISSICREDFSKPIITNNVCGHKAPGVEMKEGYCLDCYDSQHIGYLMEFLSLSRRVGIDRAMELMPAPPPPGVPMAAASAATSGEPSGASTSSTKASSSESAGSSSKEDDTKTEEVKEADSTDDDKKESVESEKSTKKN</sequence>
<evidence type="ECO:0000313" key="3">
    <source>
        <dbReference type="Proteomes" id="UP000483820"/>
    </source>
</evidence>
<evidence type="ECO:0000313" key="2">
    <source>
        <dbReference type="EMBL" id="KAF1747674.1"/>
    </source>
</evidence>
<dbReference type="RefSeq" id="XP_003117882.2">
    <property type="nucleotide sequence ID" value="XM_003117834.2"/>
</dbReference>
<dbReference type="KEGG" id="crq:GCK72_024140"/>
<organism evidence="2 3">
    <name type="scientific">Caenorhabditis remanei</name>
    <name type="common">Caenorhabditis vulgaris</name>
    <dbReference type="NCBI Taxonomy" id="31234"/>
    <lineage>
        <taxon>Eukaryota</taxon>
        <taxon>Metazoa</taxon>
        <taxon>Ecdysozoa</taxon>
        <taxon>Nematoda</taxon>
        <taxon>Chromadorea</taxon>
        <taxon>Rhabditida</taxon>
        <taxon>Rhabditina</taxon>
        <taxon>Rhabditomorpha</taxon>
        <taxon>Rhabditoidea</taxon>
        <taxon>Rhabditidae</taxon>
        <taxon>Peloderinae</taxon>
        <taxon>Caenorhabditis</taxon>
    </lineage>
</organism>
<gene>
    <name evidence="2" type="ORF">GCK72_024140</name>
</gene>
<protein>
    <submittedName>
        <fullName evidence="2">Uncharacterized protein</fullName>
    </submittedName>
</protein>
<dbReference type="GeneID" id="9822048"/>
<feature type="compositionally biased region" description="Low complexity" evidence="1">
    <location>
        <begin position="123"/>
        <end position="154"/>
    </location>
</feature>
<feature type="compositionally biased region" description="Basic and acidic residues" evidence="1">
    <location>
        <begin position="155"/>
        <end position="188"/>
    </location>
</feature>
<dbReference type="Proteomes" id="UP000483820">
    <property type="component" value="Chromosome X"/>
</dbReference>
<accession>A0A6A5FZ06</accession>
<proteinExistence type="predicted"/>
<dbReference type="CTD" id="9822048"/>